<feature type="non-terminal residue" evidence="1">
    <location>
        <position position="46"/>
    </location>
</feature>
<dbReference type="EMBL" id="CADCTV010000273">
    <property type="protein sequence ID" value="CAA9312840.1"/>
    <property type="molecule type" value="Genomic_DNA"/>
</dbReference>
<reference evidence="1" key="1">
    <citation type="submission" date="2020-02" db="EMBL/GenBank/DDBJ databases">
        <authorList>
            <person name="Meier V. D."/>
        </authorList>
    </citation>
    <scope>NUCLEOTIDE SEQUENCE</scope>
    <source>
        <strain evidence="1">AVDCRST_MAG89</strain>
    </source>
</reference>
<protein>
    <submittedName>
        <fullName evidence="1">Uncharacterized protein</fullName>
    </submittedName>
</protein>
<sequence length="46" mass="4758">CSSRSSALLQPRITRLVAGSPTPALITTCTLSEPAGSGPRRRCSTT</sequence>
<accession>A0A6J4KSI8</accession>
<proteinExistence type="predicted"/>
<dbReference type="AlphaFoldDB" id="A0A6J4KSI8"/>
<feature type="non-terminal residue" evidence="1">
    <location>
        <position position="1"/>
    </location>
</feature>
<evidence type="ECO:0000313" key="1">
    <source>
        <dbReference type="EMBL" id="CAA9312840.1"/>
    </source>
</evidence>
<gene>
    <name evidence="1" type="ORF">AVDCRST_MAG89-1230</name>
</gene>
<name>A0A6J4KSI8_9BACT</name>
<organism evidence="1">
    <name type="scientific">uncultured Gemmatimonadota bacterium</name>
    <dbReference type="NCBI Taxonomy" id="203437"/>
    <lineage>
        <taxon>Bacteria</taxon>
        <taxon>Pseudomonadati</taxon>
        <taxon>Gemmatimonadota</taxon>
        <taxon>environmental samples</taxon>
    </lineage>
</organism>